<organism evidence="2 3">
    <name type="scientific">Colletotrichum limetticola</name>
    <dbReference type="NCBI Taxonomy" id="1209924"/>
    <lineage>
        <taxon>Eukaryota</taxon>
        <taxon>Fungi</taxon>
        <taxon>Dikarya</taxon>
        <taxon>Ascomycota</taxon>
        <taxon>Pezizomycotina</taxon>
        <taxon>Sordariomycetes</taxon>
        <taxon>Hypocreomycetidae</taxon>
        <taxon>Glomerellales</taxon>
        <taxon>Glomerellaceae</taxon>
        <taxon>Colletotrichum</taxon>
        <taxon>Colletotrichum acutatum species complex</taxon>
    </lineage>
</organism>
<reference evidence="2" key="1">
    <citation type="submission" date="2023-04" db="EMBL/GenBank/DDBJ databases">
        <title>Colletotrichum limetticola genome sequence.</title>
        <authorList>
            <person name="Baroncelli R."/>
        </authorList>
    </citation>
    <scope>NUCLEOTIDE SEQUENCE</scope>
    <source>
        <strain evidence="2">KLA-Anderson</strain>
    </source>
</reference>
<keyword evidence="3" id="KW-1185">Reference proteome</keyword>
<sequence length="22" mass="2416">MSSTALSFGGRNQESSFYVSME</sequence>
<name>A0ABQ9PB40_9PEZI</name>
<proteinExistence type="predicted"/>
<evidence type="ECO:0000313" key="3">
    <source>
        <dbReference type="Proteomes" id="UP001169217"/>
    </source>
</evidence>
<accession>A0ABQ9PB40</accession>
<protein>
    <submittedName>
        <fullName evidence="2">Uncharacterized protein</fullName>
    </submittedName>
</protein>
<comment type="caution">
    <text evidence="2">The sequence shown here is derived from an EMBL/GenBank/DDBJ whole genome shotgun (WGS) entry which is preliminary data.</text>
</comment>
<dbReference type="Proteomes" id="UP001169217">
    <property type="component" value="Unassembled WGS sequence"/>
</dbReference>
<evidence type="ECO:0000256" key="1">
    <source>
        <dbReference type="SAM" id="MobiDB-lite"/>
    </source>
</evidence>
<feature type="region of interest" description="Disordered" evidence="1">
    <location>
        <begin position="1"/>
        <end position="22"/>
    </location>
</feature>
<gene>
    <name evidence="2" type="ORF">CLIM01_13904</name>
</gene>
<dbReference type="EMBL" id="JARUPT010000781">
    <property type="protein sequence ID" value="KAK0368734.1"/>
    <property type="molecule type" value="Genomic_DNA"/>
</dbReference>
<evidence type="ECO:0000313" key="2">
    <source>
        <dbReference type="EMBL" id="KAK0368734.1"/>
    </source>
</evidence>